<reference evidence="1" key="1">
    <citation type="submission" date="2016-10" db="EMBL/GenBank/DDBJ databases">
        <title>CRISPR-Cas defence system in Roseofilum reptotaenium: evidence of a bacteriophage-cyanobacterium arms race in the coral black band disease.</title>
        <authorList>
            <person name="Buerger P."/>
            <person name="Wood-Charlson E.M."/>
            <person name="Weynberg K.D."/>
            <person name="Willis B."/>
            <person name="Van Oppen M.J."/>
        </authorList>
    </citation>
    <scope>NUCLEOTIDE SEQUENCE [LARGE SCALE GENOMIC DNA]</scope>
    <source>
        <strain evidence="1">AO1-A</strain>
    </source>
</reference>
<proteinExistence type="predicted"/>
<accession>A0A1L9QJK2</accession>
<name>A0A1L9QJK2_9CYAN</name>
<dbReference type="Proteomes" id="UP000183940">
    <property type="component" value="Unassembled WGS sequence"/>
</dbReference>
<protein>
    <recommendedName>
        <fullName evidence="3">DUF4278 domain-containing protein</fullName>
    </recommendedName>
</protein>
<dbReference type="EMBL" id="MLAW01000080">
    <property type="protein sequence ID" value="OJJ14398.1"/>
    <property type="molecule type" value="Genomic_DNA"/>
</dbReference>
<dbReference type="STRING" id="1925591.BI308_25035"/>
<evidence type="ECO:0000313" key="1">
    <source>
        <dbReference type="EMBL" id="OJJ14398.1"/>
    </source>
</evidence>
<evidence type="ECO:0000313" key="2">
    <source>
        <dbReference type="Proteomes" id="UP000183940"/>
    </source>
</evidence>
<dbReference type="AlphaFoldDB" id="A0A1L9QJK2"/>
<evidence type="ECO:0008006" key="3">
    <source>
        <dbReference type="Google" id="ProtNLM"/>
    </source>
</evidence>
<gene>
    <name evidence="1" type="ORF">BI308_25035</name>
</gene>
<sequence>MELCYRGLTYNYNPPTIEMGEEKVGGTYRGLEWRFRNIKKAPVMQTNLDLKYRGLSYHVGSEVKAPQAIPEVAPVTPVVAAAASMAGSVAETARALMISRDRSIKTRQQAMLGRLATEVGLTADSGKYWSRIQGKIQPTFRVNYEHHVGSYS</sequence>
<keyword evidence="2" id="KW-1185">Reference proteome</keyword>
<dbReference type="InterPro" id="IPR025458">
    <property type="entry name" value="DUF4278"/>
</dbReference>
<comment type="caution">
    <text evidence="1">The sequence shown here is derived from an EMBL/GenBank/DDBJ whole genome shotgun (WGS) entry which is preliminary data.</text>
</comment>
<dbReference type="Pfam" id="PF14105">
    <property type="entry name" value="DUF4278"/>
    <property type="match status" value="1"/>
</dbReference>
<organism evidence="1 2">
    <name type="scientific">Roseofilum reptotaenium AO1-A</name>
    <dbReference type="NCBI Taxonomy" id="1925591"/>
    <lineage>
        <taxon>Bacteria</taxon>
        <taxon>Bacillati</taxon>
        <taxon>Cyanobacteriota</taxon>
        <taxon>Cyanophyceae</taxon>
        <taxon>Desertifilales</taxon>
        <taxon>Desertifilaceae</taxon>
        <taxon>Roseofilum</taxon>
    </lineage>
</organism>